<protein>
    <submittedName>
        <fullName evidence="1">Uncharacterized protein</fullName>
    </submittedName>
</protein>
<dbReference type="EMBL" id="OR769218">
    <property type="protein sequence ID" value="WQJ54232.1"/>
    <property type="molecule type" value="Genomic_DNA"/>
</dbReference>
<evidence type="ECO:0000313" key="1">
    <source>
        <dbReference type="EMBL" id="WQJ54232.1"/>
    </source>
</evidence>
<proteinExistence type="predicted"/>
<sequence>MNYFTHTVDDNICKWLLDNKFPLTKCIRNDHNESLYYTLPYEDPDWQYCDAYYKPTYFDVKEWLYKEHNILINSNIYTDRFSVQIRYKSKSDKYFGNCWEIGYDCKTFEDCLKSAIEYIIYNKILEKIKYEIY</sequence>
<keyword evidence="2" id="KW-1185">Reference proteome</keyword>
<accession>A0ABZ0Z4U8</accession>
<reference evidence="1 2" key="1">
    <citation type="submission" date="2023-11" db="EMBL/GenBank/DDBJ databases">
        <authorList>
            <person name="Cook R."/>
            <person name="Crisci M."/>
            <person name="Pye H."/>
            <person name="Adriaenssens E."/>
            <person name="Santini J."/>
        </authorList>
    </citation>
    <scope>NUCLEOTIDE SEQUENCE [LARGE SCALE GENOMIC DNA]</scope>
    <source>
        <strain evidence="1">Lak_Megaphage_RVC_AP1_GC26</strain>
    </source>
</reference>
<name>A0ABZ0Z4U8_9CAUD</name>
<evidence type="ECO:0000313" key="2">
    <source>
        <dbReference type="Proteomes" id="UP001346559"/>
    </source>
</evidence>
<organism evidence="1 2">
    <name type="scientific">phage Lak_Megaphage_RVC_AP1_GC26</name>
    <dbReference type="NCBI Taxonomy" id="3109224"/>
    <lineage>
        <taxon>Viruses</taxon>
        <taxon>Duplodnaviria</taxon>
        <taxon>Heunggongvirae</taxon>
        <taxon>Uroviricota</taxon>
        <taxon>Caudoviricetes</taxon>
        <taxon>Caudoviricetes code 15 clade</taxon>
    </lineage>
</organism>
<dbReference type="Proteomes" id="UP001346559">
    <property type="component" value="Segment"/>
</dbReference>